<keyword evidence="2" id="KW-1185">Reference proteome</keyword>
<dbReference type="Proteomes" id="UP001150603">
    <property type="component" value="Unassembled WGS sequence"/>
</dbReference>
<dbReference type="EMBL" id="JANBPW010001722">
    <property type="protein sequence ID" value="KAJ1943377.1"/>
    <property type="molecule type" value="Genomic_DNA"/>
</dbReference>
<protein>
    <submittedName>
        <fullName evidence="1">Uncharacterized protein</fullName>
    </submittedName>
</protein>
<reference evidence="1" key="1">
    <citation type="submission" date="2022-07" db="EMBL/GenBank/DDBJ databases">
        <title>Phylogenomic reconstructions and comparative analyses of Kickxellomycotina fungi.</title>
        <authorList>
            <person name="Reynolds N.K."/>
            <person name="Stajich J.E."/>
            <person name="Barry K."/>
            <person name="Grigoriev I.V."/>
            <person name="Crous P."/>
            <person name="Smith M.E."/>
        </authorList>
    </citation>
    <scope>NUCLEOTIDE SEQUENCE</scope>
    <source>
        <strain evidence="1">NRRL 5244</strain>
    </source>
</reference>
<name>A0ACC1J9Q9_9FUNG</name>
<gene>
    <name evidence="1" type="ORF">FBU59_002929</name>
</gene>
<sequence length="214" mass="21849">MSYTFNLPTNLPSSDKAVFQWSWVNAIGNREFYSNCADVAIKGTSTSFTGKALTIANHDGYPTIPEFNGNYDTGLEHYKNAKQITVTGNGSTNPAPASSAVYTSSAAPTPTVAPPVGHTPSASAPVPTSSAPSKASTVPVPTAAPVSSAAPIYSTAAPVPTQPAGGACTHGAMRCAADGSGFQTCVWGVWDTVIGCPGQTKCKSSGDSIVCDWV</sequence>
<organism evidence="1 2">
    <name type="scientific">Linderina macrospora</name>
    <dbReference type="NCBI Taxonomy" id="4868"/>
    <lineage>
        <taxon>Eukaryota</taxon>
        <taxon>Fungi</taxon>
        <taxon>Fungi incertae sedis</taxon>
        <taxon>Zoopagomycota</taxon>
        <taxon>Kickxellomycotina</taxon>
        <taxon>Kickxellomycetes</taxon>
        <taxon>Kickxellales</taxon>
        <taxon>Kickxellaceae</taxon>
        <taxon>Linderina</taxon>
    </lineage>
</organism>
<evidence type="ECO:0000313" key="1">
    <source>
        <dbReference type="EMBL" id="KAJ1943377.1"/>
    </source>
</evidence>
<accession>A0ACC1J9Q9</accession>
<proteinExistence type="predicted"/>
<comment type="caution">
    <text evidence="1">The sequence shown here is derived from an EMBL/GenBank/DDBJ whole genome shotgun (WGS) entry which is preliminary data.</text>
</comment>
<evidence type="ECO:0000313" key="2">
    <source>
        <dbReference type="Proteomes" id="UP001150603"/>
    </source>
</evidence>